<dbReference type="GO" id="GO:0032991">
    <property type="term" value="C:protein-containing complex"/>
    <property type="evidence" value="ECO:0007669"/>
    <property type="project" value="UniProtKB-ARBA"/>
</dbReference>
<dbReference type="PROSITE" id="PS51468">
    <property type="entry name" value="VIT"/>
    <property type="match status" value="1"/>
</dbReference>
<feature type="signal peptide" evidence="1">
    <location>
        <begin position="1"/>
        <end position="22"/>
    </location>
</feature>
<feature type="non-terminal residue" evidence="4">
    <location>
        <position position="1"/>
    </location>
</feature>
<dbReference type="InterPro" id="IPR002035">
    <property type="entry name" value="VWF_A"/>
</dbReference>
<dbReference type="PANTHER" id="PTHR10338:SF108">
    <property type="entry name" value="INTER-ALPHA-TRYPSIN INHIBITOR HEAVY CHAIN H4-LIKE PROTEIN"/>
    <property type="match status" value="1"/>
</dbReference>
<evidence type="ECO:0000256" key="1">
    <source>
        <dbReference type="SAM" id="SignalP"/>
    </source>
</evidence>
<evidence type="ECO:0000259" key="2">
    <source>
        <dbReference type="PROSITE" id="PS50234"/>
    </source>
</evidence>
<evidence type="ECO:0000313" key="4">
    <source>
        <dbReference type="EMBL" id="CDW41186.1"/>
    </source>
</evidence>
<dbReference type="Pfam" id="PF08487">
    <property type="entry name" value="VIT"/>
    <property type="match status" value="1"/>
</dbReference>
<dbReference type="Gene3D" id="3.40.50.410">
    <property type="entry name" value="von Willebrand factor, type A domain"/>
    <property type="match status" value="1"/>
</dbReference>
<dbReference type="SMART" id="SM00609">
    <property type="entry name" value="VIT"/>
    <property type="match status" value="1"/>
</dbReference>
<dbReference type="SUPFAM" id="SSF53300">
    <property type="entry name" value="vWA-like"/>
    <property type="match status" value="1"/>
</dbReference>
<accession>A0A0K2UTZ2</accession>
<feature type="domain" description="VWFA" evidence="2">
    <location>
        <begin position="297"/>
        <end position="494"/>
    </location>
</feature>
<reference evidence="4" key="1">
    <citation type="submission" date="2014-05" db="EMBL/GenBank/DDBJ databases">
        <authorList>
            <person name="Chronopoulou M."/>
        </authorList>
    </citation>
    <scope>NUCLEOTIDE SEQUENCE</scope>
    <source>
        <tissue evidence="4">Whole organism</tissue>
    </source>
</reference>
<feature type="chain" id="PRO_5005489024" evidence="1">
    <location>
        <begin position="23"/>
        <end position="842"/>
    </location>
</feature>
<feature type="domain" description="VIT" evidence="3">
    <location>
        <begin position="27"/>
        <end position="159"/>
    </location>
</feature>
<dbReference type="PROSITE" id="PS50234">
    <property type="entry name" value="VWFA"/>
    <property type="match status" value="1"/>
</dbReference>
<name>A0A0K2UTZ2_LEPSM</name>
<dbReference type="EMBL" id="HACA01023825">
    <property type="protein sequence ID" value="CDW41186.1"/>
    <property type="molecule type" value="Transcribed_RNA"/>
</dbReference>
<dbReference type="Pfam" id="PF00092">
    <property type="entry name" value="VWA"/>
    <property type="match status" value="1"/>
</dbReference>
<dbReference type="InterPro" id="IPR050934">
    <property type="entry name" value="ITIH"/>
</dbReference>
<dbReference type="AlphaFoldDB" id="A0A0K2UTZ2"/>
<sequence>ILQVMLLFTFLISSGLFCLSCGRSFGTTVGVLEKNGPIQDIIFSKMEIVTDIQFRYAKTKISAYFKNPSSTKSQEASFRIQLPDEAFISNLSMILSDGKEFVSNVKEKEVAKKEYDSAVSAGTSAGLVSASLKNSNKDFTVESNVEPKGKIRFIITYEELLPRTRSYYEHGIHLDTRGYIIPEYTITVNINESLPISYLNVPEILNQNNFVDDAKGSNFLSKNEEAVVKRNLDDDPSKAKIFLRLSPEYQQNNSLKSSRFVVRYDVDRKEENEIQVIDGYFVHFIVPKGNGNVLPKYVVFVLDVSGSMQGTKIDQMKDAMITIIDELGPEDRFNILTFSDDVWNWVPSKDDGNQIFESGVTSYPATDLFKEKALKFILTLIPISGTNINDGMLRGLQMIQNVSLQEEISYGTAKMLLFLTDGQATSGETDSSRIVSNVITKNSDIHALIYGLAFGEGADFDLIKTTSTSNGGFARRIHAGADAALQLENFFTELSSPLLSDVKVKYVGDLAQNFTEPTLRTFFKNEEFIVVGKLRDPEPESLSFTLNAKNSDGDLNKTFTLCLRAEEWQIMHHDLPLPAHCTNPIHSKPPQSPSQNFIERLWAFKTIKSLLLHYNNELKSEVPNKTEIELSKKQALDLSVKYNFVTPFTSMVVIKDTYDFYLDELPILKNTGNVLPGSNRLFASNHFPSRGSIRGNGPSGPLPTTTTTRYSTTTISNLNKKFMDNADLYDEYDSPAMSTTPQQNKTLTPCLGNITLFAKTYLRGENITLLSDEEADLGGFKLVSLKVEGSCCWRVFNQVDFKGKSEFFQFSHSRSDDGAFNSASEMNDVFRNAFSLKKTVCS</sequence>
<proteinExistence type="predicted"/>
<dbReference type="InterPro" id="IPR036465">
    <property type="entry name" value="vWFA_dom_sf"/>
</dbReference>
<organism evidence="4">
    <name type="scientific">Lepeophtheirus salmonis</name>
    <name type="common">Salmon louse</name>
    <name type="synonym">Caligus salmonis</name>
    <dbReference type="NCBI Taxonomy" id="72036"/>
    <lineage>
        <taxon>Eukaryota</taxon>
        <taxon>Metazoa</taxon>
        <taxon>Ecdysozoa</taxon>
        <taxon>Arthropoda</taxon>
        <taxon>Crustacea</taxon>
        <taxon>Multicrustacea</taxon>
        <taxon>Hexanauplia</taxon>
        <taxon>Copepoda</taxon>
        <taxon>Siphonostomatoida</taxon>
        <taxon>Caligidae</taxon>
        <taxon>Lepeophtheirus</taxon>
    </lineage>
</organism>
<dbReference type="SMART" id="SM00327">
    <property type="entry name" value="VWA"/>
    <property type="match status" value="1"/>
</dbReference>
<dbReference type="PANTHER" id="PTHR10338">
    <property type="entry name" value="INTER-ALPHA-TRYPSIN INHIBITOR HEAVY CHAIN FAMILY MEMBER"/>
    <property type="match status" value="1"/>
</dbReference>
<protein>
    <submittedName>
        <fullName evidence="4">Interalphatrypsin inhibitor heavy chain H4like [Bombyx mori]</fullName>
    </submittedName>
</protein>
<keyword evidence="1" id="KW-0732">Signal</keyword>
<evidence type="ECO:0000259" key="3">
    <source>
        <dbReference type="PROSITE" id="PS51468"/>
    </source>
</evidence>
<dbReference type="InterPro" id="IPR013694">
    <property type="entry name" value="VIT"/>
</dbReference>
<dbReference type="OrthoDB" id="299997at2759"/>